<dbReference type="Proteomes" id="UP000800039">
    <property type="component" value="Unassembled WGS sequence"/>
</dbReference>
<name>A0A9P4LDM6_9PLEO</name>
<dbReference type="RefSeq" id="XP_040793551.1">
    <property type="nucleotide sequence ID" value="XM_040929912.1"/>
</dbReference>
<dbReference type="GeneID" id="63847164"/>
<proteinExistence type="predicted"/>
<dbReference type="InterPro" id="IPR000210">
    <property type="entry name" value="BTB/POZ_dom"/>
</dbReference>
<dbReference type="InterPro" id="IPR011333">
    <property type="entry name" value="SKP1/BTB/POZ_sf"/>
</dbReference>
<keyword evidence="3" id="KW-1185">Reference proteome</keyword>
<protein>
    <recommendedName>
        <fullName evidence="1">BTB domain-containing protein</fullName>
    </recommendedName>
</protein>
<accession>A0A9P4LDM6</accession>
<gene>
    <name evidence="2" type="ORF">K460DRAFT_302634</name>
</gene>
<dbReference type="PROSITE" id="PS50097">
    <property type="entry name" value="BTB"/>
    <property type="match status" value="1"/>
</dbReference>
<dbReference type="CDD" id="cd18186">
    <property type="entry name" value="BTB_POZ_ZBTB_KLHL-like"/>
    <property type="match status" value="1"/>
</dbReference>
<dbReference type="Pfam" id="PF00651">
    <property type="entry name" value="BTB"/>
    <property type="match status" value="1"/>
</dbReference>
<organism evidence="2 3">
    <name type="scientific">Cucurbitaria berberidis CBS 394.84</name>
    <dbReference type="NCBI Taxonomy" id="1168544"/>
    <lineage>
        <taxon>Eukaryota</taxon>
        <taxon>Fungi</taxon>
        <taxon>Dikarya</taxon>
        <taxon>Ascomycota</taxon>
        <taxon>Pezizomycotina</taxon>
        <taxon>Dothideomycetes</taxon>
        <taxon>Pleosporomycetidae</taxon>
        <taxon>Pleosporales</taxon>
        <taxon>Pleosporineae</taxon>
        <taxon>Cucurbitariaceae</taxon>
        <taxon>Cucurbitaria</taxon>
    </lineage>
</organism>
<dbReference type="PANTHER" id="PTHR47843:SF2">
    <property type="entry name" value="BTB DOMAIN-CONTAINING PROTEIN"/>
    <property type="match status" value="1"/>
</dbReference>
<evidence type="ECO:0000313" key="2">
    <source>
        <dbReference type="EMBL" id="KAF1850988.1"/>
    </source>
</evidence>
<evidence type="ECO:0000313" key="3">
    <source>
        <dbReference type="Proteomes" id="UP000800039"/>
    </source>
</evidence>
<sequence length="360" mass="40449">MTPDRKPQAGKAPNFLTMSFDMVTIRVGDPKEAVSIPVYCDVLTAVSPYFLGAFEGCFKEAIDRTISLTDVSEQTFRIFLRWAHMQTDQQSTSVSIPTPQVLLCQTKILPYRPTNLESAFTNSTSHIDTVDDGVQSDSNSDSKKDLQLNGGLRPHGAVMFACDEDHYHLKATDELYSEDVESVVNYRSMMIAYLRLYIFADKYNIHQLRDDIMTSLLSQTFAGNWWPETDDVVIAFAYDNLPKSSTFLRFQILSAAFLWLSEPSGDCATKMQAMQAMNPDFAFEVSLAQAQRLQNHFSGAGGIPFKFEDCIPNSCVFHEHLVYDKDQCRKRIVNSAHIFTSIIDACVQDGLAMSTAQVED</sequence>
<dbReference type="OrthoDB" id="194443at2759"/>
<dbReference type="AlphaFoldDB" id="A0A9P4LDM6"/>
<evidence type="ECO:0000259" key="1">
    <source>
        <dbReference type="PROSITE" id="PS50097"/>
    </source>
</evidence>
<comment type="caution">
    <text evidence="2">The sequence shown here is derived from an EMBL/GenBank/DDBJ whole genome shotgun (WGS) entry which is preliminary data.</text>
</comment>
<reference evidence="2" key="1">
    <citation type="submission" date="2020-01" db="EMBL/GenBank/DDBJ databases">
        <authorList>
            <consortium name="DOE Joint Genome Institute"/>
            <person name="Haridas S."/>
            <person name="Albert R."/>
            <person name="Binder M."/>
            <person name="Bloem J."/>
            <person name="Labutti K."/>
            <person name="Salamov A."/>
            <person name="Andreopoulos B."/>
            <person name="Baker S.E."/>
            <person name="Barry K."/>
            <person name="Bills G."/>
            <person name="Bluhm B.H."/>
            <person name="Cannon C."/>
            <person name="Castanera R."/>
            <person name="Culley D.E."/>
            <person name="Daum C."/>
            <person name="Ezra D."/>
            <person name="Gonzalez J.B."/>
            <person name="Henrissat B."/>
            <person name="Kuo A."/>
            <person name="Liang C."/>
            <person name="Lipzen A."/>
            <person name="Lutzoni F."/>
            <person name="Magnuson J."/>
            <person name="Mondo S."/>
            <person name="Nolan M."/>
            <person name="Ohm R."/>
            <person name="Pangilinan J."/>
            <person name="Park H.-J."/>
            <person name="Ramirez L."/>
            <person name="Alfaro M."/>
            <person name="Sun H."/>
            <person name="Tritt A."/>
            <person name="Yoshinaga Y."/>
            <person name="Zwiers L.-H."/>
            <person name="Turgeon B.G."/>
            <person name="Goodwin S.B."/>
            <person name="Spatafora J.W."/>
            <person name="Crous P.W."/>
            <person name="Grigoriev I.V."/>
        </authorList>
    </citation>
    <scope>NUCLEOTIDE SEQUENCE</scope>
    <source>
        <strain evidence="2">CBS 394.84</strain>
    </source>
</reference>
<feature type="domain" description="BTB" evidence="1">
    <location>
        <begin position="21"/>
        <end position="84"/>
    </location>
</feature>
<dbReference type="EMBL" id="ML976614">
    <property type="protein sequence ID" value="KAF1850988.1"/>
    <property type="molecule type" value="Genomic_DNA"/>
</dbReference>
<dbReference type="Gene3D" id="3.30.710.10">
    <property type="entry name" value="Potassium Channel Kv1.1, Chain A"/>
    <property type="match status" value="1"/>
</dbReference>
<dbReference type="PANTHER" id="PTHR47843">
    <property type="entry name" value="BTB DOMAIN-CONTAINING PROTEIN-RELATED"/>
    <property type="match status" value="1"/>
</dbReference>
<dbReference type="SUPFAM" id="SSF54695">
    <property type="entry name" value="POZ domain"/>
    <property type="match status" value="1"/>
</dbReference>